<protein>
    <recommendedName>
        <fullName evidence="3">DUF3813 domain-containing protein</fullName>
    </recommendedName>
</protein>
<name>A0A1B9AGK4_9BACI</name>
<gene>
    <name evidence="1" type="ORF">A8F95_14105</name>
</gene>
<dbReference type="AlphaFoldDB" id="A0A1B9AGK4"/>
<dbReference type="Proteomes" id="UP000092578">
    <property type="component" value="Unassembled WGS sequence"/>
</dbReference>
<organism evidence="1 2">
    <name type="scientific">Pseudobacillus wudalianchiensis</name>
    <dbReference type="NCBI Taxonomy" id="1743143"/>
    <lineage>
        <taxon>Bacteria</taxon>
        <taxon>Bacillati</taxon>
        <taxon>Bacillota</taxon>
        <taxon>Bacilli</taxon>
        <taxon>Bacillales</taxon>
        <taxon>Bacillaceae</taxon>
        <taxon>Pseudobacillus</taxon>
    </lineage>
</organism>
<sequence>MRNSVDNVIAAMGQAQSNPTEQAIQQAQNTINQAENALANALEKSEQVEPIHRLQEQLNRNKQQFDQLKPNHLS</sequence>
<dbReference type="EMBL" id="MAYT01000029">
    <property type="protein sequence ID" value="OCA82969.1"/>
    <property type="molecule type" value="Genomic_DNA"/>
</dbReference>
<evidence type="ECO:0000313" key="1">
    <source>
        <dbReference type="EMBL" id="OCA82969.1"/>
    </source>
</evidence>
<evidence type="ECO:0008006" key="3">
    <source>
        <dbReference type="Google" id="ProtNLM"/>
    </source>
</evidence>
<comment type="caution">
    <text evidence="1">The sequence shown here is derived from an EMBL/GenBank/DDBJ whole genome shotgun (WGS) entry which is preliminary data.</text>
</comment>
<keyword evidence="2" id="KW-1185">Reference proteome</keyword>
<evidence type="ECO:0000313" key="2">
    <source>
        <dbReference type="Proteomes" id="UP000092578"/>
    </source>
</evidence>
<reference evidence="2" key="1">
    <citation type="submission" date="2016-05" db="EMBL/GenBank/DDBJ databases">
        <authorList>
            <person name="Liu B."/>
            <person name="Wang J."/>
            <person name="Zhu Y."/>
            <person name="Liu G."/>
            <person name="Chen Q."/>
            <person name="Chen Z."/>
            <person name="Lan J."/>
            <person name="Che J."/>
            <person name="Ge C."/>
            <person name="Shi H."/>
            <person name="Pan Z."/>
            <person name="Liu X."/>
        </authorList>
    </citation>
    <scope>NUCLEOTIDE SEQUENCE [LARGE SCALE GENOMIC DNA]</scope>
    <source>
        <strain evidence="2">FJAT-27215</strain>
    </source>
</reference>
<proteinExistence type="predicted"/>
<accession>A0A1B9AGK4</accession>